<dbReference type="InterPro" id="IPR053781">
    <property type="entry name" value="F-box_AtFBL13-like"/>
</dbReference>
<proteinExistence type="predicted"/>
<dbReference type="Gene3D" id="3.80.10.10">
    <property type="entry name" value="Ribonuclease Inhibitor"/>
    <property type="match status" value="1"/>
</dbReference>
<sequence>MKSSISELPDDLVLKILSFLSTKHAVATSLLSKRWKSLWTKVPRLKYDVKDRTRSFERFLDKSLLAHQSLLLESLYFTIDFTLWNKDIGPWIRTALHHHHCHLRELEIDASLTRTLLPPELFTCKTLVVLKLDGTAIDLVEPLTTVCLPSLETLHVDSSRLFDSGSLQMLLSSCKFLTDLIIIMGSRFAAAEFNVSWCKTLVSLKLQGLKDVIISNSISSSSSGVSSLPFLKTLHVARMVNLNNDSFCRLLSNCPLLSDLTLEEKTSDLLLNLDIDMPCLQRLLIITKVKGSTHLCALLSNYIPKLAIIAPSFKYFNIHELLHNKYTCFYVRVRLTRDPSELEDTSIFRWILHLELSIGSERSGEMLVDLLQLSIKLMVLKLKNVFERNYLYLWDPPSSVPECLLSSLEVLEWRGYTGVYGDRELVSYLLNHALCLKTAKIFSEPYDVGNKQQTVKDLAAMSRGSNSCELVLK</sequence>
<organism evidence="2 3">
    <name type="scientific">Microthlaspi erraticum</name>
    <dbReference type="NCBI Taxonomy" id="1685480"/>
    <lineage>
        <taxon>Eukaryota</taxon>
        <taxon>Viridiplantae</taxon>
        <taxon>Streptophyta</taxon>
        <taxon>Embryophyta</taxon>
        <taxon>Tracheophyta</taxon>
        <taxon>Spermatophyta</taxon>
        <taxon>Magnoliopsida</taxon>
        <taxon>eudicotyledons</taxon>
        <taxon>Gunneridae</taxon>
        <taxon>Pentapetalae</taxon>
        <taxon>rosids</taxon>
        <taxon>malvids</taxon>
        <taxon>Brassicales</taxon>
        <taxon>Brassicaceae</taxon>
        <taxon>Coluteocarpeae</taxon>
        <taxon>Microthlaspi</taxon>
    </lineage>
</organism>
<dbReference type="SUPFAM" id="SSF81383">
    <property type="entry name" value="F-box domain"/>
    <property type="match status" value="1"/>
</dbReference>
<dbReference type="Pfam" id="PF08387">
    <property type="entry name" value="FBD"/>
    <property type="match status" value="1"/>
</dbReference>
<dbReference type="InterPro" id="IPR006566">
    <property type="entry name" value="FBD"/>
</dbReference>
<comment type="caution">
    <text evidence="2">The sequence shown here is derived from an EMBL/GenBank/DDBJ whole genome shotgun (WGS) entry which is preliminary data.</text>
</comment>
<dbReference type="CDD" id="cd22160">
    <property type="entry name" value="F-box_AtFBL13-like"/>
    <property type="match status" value="1"/>
</dbReference>
<dbReference type="InterPro" id="IPR050232">
    <property type="entry name" value="FBL13/AtMIF1-like"/>
</dbReference>
<protein>
    <recommendedName>
        <fullName evidence="1">F-box domain-containing protein</fullName>
    </recommendedName>
</protein>
<reference evidence="2" key="1">
    <citation type="submission" date="2020-01" db="EMBL/GenBank/DDBJ databases">
        <authorList>
            <person name="Mishra B."/>
        </authorList>
    </citation>
    <scope>NUCLEOTIDE SEQUENCE [LARGE SCALE GENOMIC DNA]</scope>
</reference>
<name>A0A6D2LH58_9BRAS</name>
<dbReference type="SUPFAM" id="SSF52047">
    <property type="entry name" value="RNI-like"/>
    <property type="match status" value="1"/>
</dbReference>
<evidence type="ECO:0000313" key="3">
    <source>
        <dbReference type="Proteomes" id="UP000467841"/>
    </source>
</evidence>
<dbReference type="AlphaFoldDB" id="A0A6D2LH58"/>
<dbReference type="Proteomes" id="UP000467841">
    <property type="component" value="Unassembled WGS sequence"/>
</dbReference>
<accession>A0A6D2LH58</accession>
<dbReference type="PANTHER" id="PTHR31900">
    <property type="entry name" value="F-BOX/RNI SUPERFAMILY PROTEIN-RELATED"/>
    <property type="match status" value="1"/>
</dbReference>
<dbReference type="Pfam" id="PF07723">
    <property type="entry name" value="LRR_2"/>
    <property type="match status" value="2"/>
</dbReference>
<evidence type="ECO:0000259" key="1">
    <source>
        <dbReference type="PROSITE" id="PS50181"/>
    </source>
</evidence>
<gene>
    <name evidence="2" type="ORF">MERR_LOCUS47755</name>
</gene>
<dbReference type="Pfam" id="PF00646">
    <property type="entry name" value="F-box"/>
    <property type="match status" value="1"/>
</dbReference>
<dbReference type="OrthoDB" id="1105558at2759"/>
<dbReference type="SMART" id="SM00579">
    <property type="entry name" value="FBD"/>
    <property type="match status" value="1"/>
</dbReference>
<feature type="domain" description="F-box" evidence="1">
    <location>
        <begin position="2"/>
        <end position="59"/>
    </location>
</feature>
<dbReference type="SMART" id="SM00256">
    <property type="entry name" value="FBOX"/>
    <property type="match status" value="1"/>
</dbReference>
<dbReference type="EMBL" id="CACVBM020001829">
    <property type="protein sequence ID" value="CAA7060519.1"/>
    <property type="molecule type" value="Genomic_DNA"/>
</dbReference>
<keyword evidence="3" id="KW-1185">Reference proteome</keyword>
<dbReference type="InterPro" id="IPR032675">
    <property type="entry name" value="LRR_dom_sf"/>
</dbReference>
<dbReference type="InterPro" id="IPR013101">
    <property type="entry name" value="LRR_PRU1-like"/>
</dbReference>
<dbReference type="InterPro" id="IPR001810">
    <property type="entry name" value="F-box_dom"/>
</dbReference>
<dbReference type="InterPro" id="IPR036047">
    <property type="entry name" value="F-box-like_dom_sf"/>
</dbReference>
<dbReference type="PANTHER" id="PTHR31900:SF34">
    <property type="entry name" value="EMB|CAB62440.1-RELATED"/>
    <property type="match status" value="1"/>
</dbReference>
<evidence type="ECO:0000313" key="2">
    <source>
        <dbReference type="EMBL" id="CAA7060519.1"/>
    </source>
</evidence>
<dbReference type="Gene3D" id="1.20.1280.50">
    <property type="match status" value="1"/>
</dbReference>
<dbReference type="PROSITE" id="PS50181">
    <property type="entry name" value="FBOX"/>
    <property type="match status" value="1"/>
</dbReference>